<organism evidence="3 4">
    <name type="scientific">Trifolium medium</name>
    <dbReference type="NCBI Taxonomy" id="97028"/>
    <lineage>
        <taxon>Eukaryota</taxon>
        <taxon>Viridiplantae</taxon>
        <taxon>Streptophyta</taxon>
        <taxon>Embryophyta</taxon>
        <taxon>Tracheophyta</taxon>
        <taxon>Spermatophyta</taxon>
        <taxon>Magnoliopsida</taxon>
        <taxon>eudicotyledons</taxon>
        <taxon>Gunneridae</taxon>
        <taxon>Pentapetalae</taxon>
        <taxon>rosids</taxon>
        <taxon>fabids</taxon>
        <taxon>Fabales</taxon>
        <taxon>Fabaceae</taxon>
        <taxon>Papilionoideae</taxon>
        <taxon>50 kb inversion clade</taxon>
        <taxon>NPAAA clade</taxon>
        <taxon>Hologalegina</taxon>
        <taxon>IRL clade</taxon>
        <taxon>Trifolieae</taxon>
        <taxon>Trifolium</taxon>
    </lineage>
</organism>
<dbReference type="InterPro" id="IPR044554">
    <property type="entry name" value="ANAPC2"/>
</dbReference>
<accession>A0A392MPZ9</accession>
<dbReference type="Gene3D" id="3.30.230.130">
    <property type="entry name" value="Cullin, Chain C, Domain 2"/>
    <property type="match status" value="1"/>
</dbReference>
<dbReference type="InterPro" id="IPR036317">
    <property type="entry name" value="Cullin_homology_sf"/>
</dbReference>
<feature type="non-terminal residue" evidence="3">
    <location>
        <position position="1"/>
    </location>
</feature>
<reference evidence="3 4" key="1">
    <citation type="journal article" date="2018" name="Front. Plant Sci.">
        <title>Red Clover (Trifolium pratense) and Zigzag Clover (T. medium) - A Picture of Genomic Similarities and Differences.</title>
        <authorList>
            <person name="Dluhosova J."/>
            <person name="Istvanek J."/>
            <person name="Nedelnik J."/>
            <person name="Repkova J."/>
        </authorList>
    </citation>
    <scope>NUCLEOTIDE SEQUENCE [LARGE SCALE GENOMIC DNA]</scope>
    <source>
        <strain evidence="4">cv. 10/8</strain>
        <tissue evidence="3">Leaf</tissue>
    </source>
</reference>
<evidence type="ECO:0000313" key="3">
    <source>
        <dbReference type="EMBL" id="MCH89155.1"/>
    </source>
</evidence>
<dbReference type="AlphaFoldDB" id="A0A392MPZ9"/>
<sequence length="97" mass="11261">DEPLNLPEPVDQLLSDYAKRFTEIKTPRKLQWKKSLGTVKLELQFEDRVMQFTVAPVLASMIMKFQDQTSWTSKNLAAAIGIPVDVLIRRINFWINK</sequence>
<dbReference type="GO" id="GO:0007091">
    <property type="term" value="P:metaphase/anaphase transition of mitotic cell cycle"/>
    <property type="evidence" value="ECO:0007669"/>
    <property type="project" value="TreeGrafter"/>
</dbReference>
<name>A0A392MPZ9_9FABA</name>
<dbReference type="InterPro" id="IPR016158">
    <property type="entry name" value="Cullin_homology"/>
</dbReference>
<feature type="non-terminal residue" evidence="3">
    <location>
        <position position="97"/>
    </location>
</feature>
<evidence type="ECO:0000313" key="4">
    <source>
        <dbReference type="Proteomes" id="UP000265520"/>
    </source>
</evidence>
<dbReference type="EMBL" id="LXQA010015589">
    <property type="protein sequence ID" value="MCH89155.1"/>
    <property type="molecule type" value="Genomic_DNA"/>
</dbReference>
<dbReference type="InterPro" id="IPR059120">
    <property type="entry name" value="Cullin-like_AB"/>
</dbReference>
<evidence type="ECO:0000259" key="2">
    <source>
        <dbReference type="PROSITE" id="PS50069"/>
    </source>
</evidence>
<comment type="caution">
    <text evidence="3">The sequence shown here is derived from an EMBL/GenBank/DDBJ whole genome shotgun (WGS) entry which is preliminary data.</text>
</comment>
<protein>
    <submittedName>
        <fullName evidence="3">Anaphase-promoting complex subunit 2-like</fullName>
    </submittedName>
</protein>
<gene>
    <name evidence="3" type="ORF">A2U01_0010048</name>
</gene>
<dbReference type="SUPFAM" id="SSF75632">
    <property type="entry name" value="Cullin homology domain"/>
    <property type="match status" value="1"/>
</dbReference>
<dbReference type="GO" id="GO:0006511">
    <property type="term" value="P:ubiquitin-dependent protein catabolic process"/>
    <property type="evidence" value="ECO:0007669"/>
    <property type="project" value="InterPro"/>
</dbReference>
<evidence type="ECO:0000256" key="1">
    <source>
        <dbReference type="PROSITE-ProRule" id="PRU00330"/>
    </source>
</evidence>
<dbReference type="PANTHER" id="PTHR45957">
    <property type="entry name" value="ANAPHASE-PROMOTING COMPLEX SUBUNIT 2"/>
    <property type="match status" value="1"/>
</dbReference>
<dbReference type="GO" id="GO:0005680">
    <property type="term" value="C:anaphase-promoting complex"/>
    <property type="evidence" value="ECO:0007669"/>
    <property type="project" value="TreeGrafter"/>
</dbReference>
<dbReference type="Proteomes" id="UP000265520">
    <property type="component" value="Unassembled WGS sequence"/>
</dbReference>
<dbReference type="PROSITE" id="PS50069">
    <property type="entry name" value="CULLIN_2"/>
    <property type="match status" value="1"/>
</dbReference>
<dbReference type="PANTHER" id="PTHR45957:SF1">
    <property type="entry name" value="ANAPHASE-PROMOTING COMPLEX SUBUNIT 2"/>
    <property type="match status" value="1"/>
</dbReference>
<dbReference type="GO" id="GO:0070979">
    <property type="term" value="P:protein K11-linked ubiquitination"/>
    <property type="evidence" value="ECO:0007669"/>
    <property type="project" value="TreeGrafter"/>
</dbReference>
<proteinExistence type="inferred from homology"/>
<keyword evidence="4" id="KW-1185">Reference proteome</keyword>
<feature type="domain" description="Cullin family profile" evidence="2">
    <location>
        <begin position="1"/>
        <end position="95"/>
    </location>
</feature>
<comment type="similarity">
    <text evidence="1">Belongs to the cullin family.</text>
</comment>
<dbReference type="GO" id="GO:0031625">
    <property type="term" value="F:ubiquitin protein ligase binding"/>
    <property type="evidence" value="ECO:0007669"/>
    <property type="project" value="InterPro"/>
</dbReference>
<dbReference type="Pfam" id="PF26557">
    <property type="entry name" value="Cullin_AB"/>
    <property type="match status" value="1"/>
</dbReference>